<protein>
    <submittedName>
        <fullName evidence="1">Uncharacterized protein</fullName>
    </submittedName>
</protein>
<dbReference type="Pfam" id="PF14350">
    <property type="entry name" value="Beta_protein"/>
    <property type="match status" value="1"/>
</dbReference>
<accession>X1V374</accession>
<feature type="non-terminal residue" evidence="1">
    <location>
        <position position="1"/>
    </location>
</feature>
<name>X1V374_9ZZZZ</name>
<comment type="caution">
    <text evidence="1">The sequence shown here is derived from an EMBL/GenBank/DDBJ whole genome shotgun (WGS) entry which is preliminary data.</text>
</comment>
<dbReference type="AlphaFoldDB" id="X1V374"/>
<reference evidence="1" key="1">
    <citation type="journal article" date="2014" name="Front. Microbiol.">
        <title>High frequency of phylogenetically diverse reductive dehalogenase-homologous genes in deep subseafloor sedimentary metagenomes.</title>
        <authorList>
            <person name="Kawai M."/>
            <person name="Futagami T."/>
            <person name="Toyoda A."/>
            <person name="Takaki Y."/>
            <person name="Nishi S."/>
            <person name="Hori S."/>
            <person name="Arai W."/>
            <person name="Tsubouchi T."/>
            <person name="Morono Y."/>
            <person name="Uchiyama I."/>
            <person name="Ito T."/>
            <person name="Fujiyama A."/>
            <person name="Inagaki F."/>
            <person name="Takami H."/>
        </authorList>
    </citation>
    <scope>NUCLEOTIDE SEQUENCE</scope>
    <source>
        <strain evidence="1">Expedition CK06-06</strain>
    </source>
</reference>
<organism evidence="1">
    <name type="scientific">marine sediment metagenome</name>
    <dbReference type="NCBI Taxonomy" id="412755"/>
    <lineage>
        <taxon>unclassified sequences</taxon>
        <taxon>metagenomes</taxon>
        <taxon>ecological metagenomes</taxon>
    </lineage>
</organism>
<feature type="non-terminal residue" evidence="1">
    <location>
        <position position="218"/>
    </location>
</feature>
<evidence type="ECO:0000313" key="1">
    <source>
        <dbReference type="EMBL" id="GAJ24213.1"/>
    </source>
</evidence>
<dbReference type="InterPro" id="IPR025683">
    <property type="entry name" value="Protein_beta"/>
</dbReference>
<sequence>KISHQLFQYWGERPFFIDLNHLSQSLLTEGSSHFLVLLSNYASIIHVSLIPVTGIYRDTSYQSAVLNVIEKNNQGVCFRLSREDINRRTLAQDLKDALSFFKITPEEVDLLLDFQVTEQSIPTFSTLCAQIPKIHEWRNFMVASGAFPEDLRHLERNRQHTIGRLDWLLWRDQVIPEISCTRPPTYSDYTIQYPQYLDRTGPFNYSASIRYTADEYCV</sequence>
<dbReference type="EMBL" id="BARW01036019">
    <property type="protein sequence ID" value="GAJ24213.1"/>
    <property type="molecule type" value="Genomic_DNA"/>
</dbReference>
<gene>
    <name evidence="1" type="ORF">S12H4_56034</name>
</gene>
<proteinExistence type="predicted"/>